<gene>
    <name evidence="6" type="ORF">ABUE31_00705</name>
</gene>
<dbReference type="InterPro" id="IPR003593">
    <property type="entry name" value="AAA+_ATPase"/>
</dbReference>
<dbReference type="SMART" id="SM00382">
    <property type="entry name" value="AAA"/>
    <property type="match status" value="1"/>
</dbReference>
<dbReference type="Pfam" id="PF08402">
    <property type="entry name" value="TOBE_2"/>
    <property type="match status" value="1"/>
</dbReference>
<dbReference type="InterPro" id="IPR008995">
    <property type="entry name" value="Mo/tungstate-bd_C_term_dom"/>
</dbReference>
<dbReference type="InterPro" id="IPR050093">
    <property type="entry name" value="ABC_SmlMolc_Importer"/>
</dbReference>
<name>A0ABV3QU64_9HYPH</name>
<organism evidence="6 7">
    <name type="scientific">Mesorhizobium marinum</name>
    <dbReference type="NCBI Taxonomy" id="3228790"/>
    <lineage>
        <taxon>Bacteria</taxon>
        <taxon>Pseudomonadati</taxon>
        <taxon>Pseudomonadota</taxon>
        <taxon>Alphaproteobacteria</taxon>
        <taxon>Hyphomicrobiales</taxon>
        <taxon>Phyllobacteriaceae</taxon>
        <taxon>Mesorhizobium</taxon>
    </lineage>
</organism>
<dbReference type="Pfam" id="PF00005">
    <property type="entry name" value="ABC_tran"/>
    <property type="match status" value="1"/>
</dbReference>
<evidence type="ECO:0000313" key="7">
    <source>
        <dbReference type="Proteomes" id="UP001556196"/>
    </source>
</evidence>
<proteinExistence type="inferred from homology"/>
<dbReference type="InterPro" id="IPR013611">
    <property type="entry name" value="Transp-assoc_OB_typ2"/>
</dbReference>
<comment type="similarity">
    <text evidence="1">Belongs to the ABC transporter superfamily.</text>
</comment>
<dbReference type="SUPFAM" id="SSF50331">
    <property type="entry name" value="MOP-like"/>
    <property type="match status" value="1"/>
</dbReference>
<feature type="domain" description="ABC transporter" evidence="5">
    <location>
        <begin position="16"/>
        <end position="246"/>
    </location>
</feature>
<sequence>MRHAPDLAADDAVPAVSVRNVSKVYDGLHAVKSASFDLASGRFLTILGPSGSGKTTLLRMIAGFLRPTSGEIVINGEAVSAVPPHKRSIGMVFQRLALFPHMTAAENVAFPLKMRRADARTIPERVERYLDLVKLTGLGGRRPHELSGGQQQRVAIARALVFEPDLLLLDEPLAALDRKLREEMQLEFRRIQRELGVTTINVTHDQREALVVSDEVIVMDGGEIRQNAHPVETYRKPASAFVAGFIGVTNFISGAVTKATGDLVFFTQGAHRFTGRLAGGGAVVVGDEVRGAVRAELVRIATDADALKDMDVVLPGTVADVIFEGDRVVYEVQAPLPVDGLLRIFDRDPASHNQLDAGAAVFVGWNGVDMHVFKANPDHAEAGAGTRSTRGE</sequence>
<dbReference type="InterPro" id="IPR027417">
    <property type="entry name" value="P-loop_NTPase"/>
</dbReference>
<dbReference type="RefSeq" id="WP_367721555.1">
    <property type="nucleotide sequence ID" value="NZ_JBFOCH010000007.1"/>
</dbReference>
<dbReference type="Gene3D" id="3.40.50.300">
    <property type="entry name" value="P-loop containing nucleotide triphosphate hydrolases"/>
    <property type="match status" value="1"/>
</dbReference>
<dbReference type="EMBL" id="JBFOCI010000001">
    <property type="protein sequence ID" value="MEW9804503.1"/>
    <property type="molecule type" value="Genomic_DNA"/>
</dbReference>
<dbReference type="PANTHER" id="PTHR42781:SF4">
    <property type="entry name" value="SPERMIDINE_PUTRESCINE IMPORT ATP-BINDING PROTEIN POTA"/>
    <property type="match status" value="1"/>
</dbReference>
<dbReference type="Gene3D" id="2.40.50.100">
    <property type="match status" value="1"/>
</dbReference>
<dbReference type="InterPro" id="IPR017871">
    <property type="entry name" value="ABC_transporter-like_CS"/>
</dbReference>
<dbReference type="SUPFAM" id="SSF52540">
    <property type="entry name" value="P-loop containing nucleoside triphosphate hydrolases"/>
    <property type="match status" value="1"/>
</dbReference>
<accession>A0ABV3QU64</accession>
<reference evidence="6 7" key="1">
    <citation type="submission" date="2024-06" db="EMBL/GenBank/DDBJ databases">
        <authorList>
            <person name="Tuo L."/>
        </authorList>
    </citation>
    <scope>NUCLEOTIDE SEQUENCE [LARGE SCALE GENOMIC DNA]</scope>
    <source>
        <strain evidence="6 7">ZMM04-5</strain>
    </source>
</reference>
<evidence type="ECO:0000259" key="5">
    <source>
        <dbReference type="PROSITE" id="PS50893"/>
    </source>
</evidence>
<evidence type="ECO:0000256" key="4">
    <source>
        <dbReference type="ARBA" id="ARBA00022840"/>
    </source>
</evidence>
<dbReference type="PROSITE" id="PS50893">
    <property type="entry name" value="ABC_TRANSPORTER_2"/>
    <property type="match status" value="1"/>
</dbReference>
<keyword evidence="3" id="KW-0547">Nucleotide-binding</keyword>
<evidence type="ECO:0000256" key="1">
    <source>
        <dbReference type="ARBA" id="ARBA00005417"/>
    </source>
</evidence>
<comment type="caution">
    <text evidence="6">The sequence shown here is derived from an EMBL/GenBank/DDBJ whole genome shotgun (WGS) entry which is preliminary data.</text>
</comment>
<dbReference type="InterPro" id="IPR003439">
    <property type="entry name" value="ABC_transporter-like_ATP-bd"/>
</dbReference>
<keyword evidence="4 6" id="KW-0067">ATP-binding</keyword>
<protein>
    <submittedName>
        <fullName evidence="6">ABC transporter ATP-binding protein</fullName>
    </submittedName>
</protein>
<evidence type="ECO:0000256" key="3">
    <source>
        <dbReference type="ARBA" id="ARBA00022741"/>
    </source>
</evidence>
<evidence type="ECO:0000256" key="2">
    <source>
        <dbReference type="ARBA" id="ARBA00022448"/>
    </source>
</evidence>
<evidence type="ECO:0000313" key="6">
    <source>
        <dbReference type="EMBL" id="MEW9804503.1"/>
    </source>
</evidence>
<dbReference type="PROSITE" id="PS00211">
    <property type="entry name" value="ABC_TRANSPORTER_1"/>
    <property type="match status" value="1"/>
</dbReference>
<keyword evidence="7" id="KW-1185">Reference proteome</keyword>
<dbReference type="PANTHER" id="PTHR42781">
    <property type="entry name" value="SPERMIDINE/PUTRESCINE IMPORT ATP-BINDING PROTEIN POTA"/>
    <property type="match status" value="1"/>
</dbReference>
<dbReference type="GO" id="GO:0005524">
    <property type="term" value="F:ATP binding"/>
    <property type="evidence" value="ECO:0007669"/>
    <property type="project" value="UniProtKB-KW"/>
</dbReference>
<dbReference type="Proteomes" id="UP001556196">
    <property type="component" value="Unassembled WGS sequence"/>
</dbReference>
<keyword evidence="2" id="KW-0813">Transport</keyword>